<dbReference type="Gene3D" id="3.90.79.10">
    <property type="entry name" value="Nucleoside Triphosphate Pyrophosphohydrolase"/>
    <property type="match status" value="1"/>
</dbReference>
<gene>
    <name evidence="8" type="ORF">OBBRIDRAFT_811854</name>
</gene>
<dbReference type="GO" id="GO:0005739">
    <property type="term" value="C:mitochondrion"/>
    <property type="evidence" value="ECO:0007669"/>
    <property type="project" value="TreeGrafter"/>
</dbReference>
<evidence type="ECO:0000313" key="9">
    <source>
        <dbReference type="Proteomes" id="UP000250043"/>
    </source>
</evidence>
<dbReference type="AlphaFoldDB" id="A0A8E2AW89"/>
<organism evidence="8 9">
    <name type="scientific">Obba rivulosa</name>
    <dbReference type="NCBI Taxonomy" id="1052685"/>
    <lineage>
        <taxon>Eukaryota</taxon>
        <taxon>Fungi</taxon>
        <taxon>Dikarya</taxon>
        <taxon>Basidiomycota</taxon>
        <taxon>Agaricomycotina</taxon>
        <taxon>Agaricomycetes</taxon>
        <taxon>Polyporales</taxon>
        <taxon>Gelatoporiaceae</taxon>
        <taxon>Obba</taxon>
    </lineage>
</organism>
<evidence type="ECO:0000256" key="1">
    <source>
        <dbReference type="ARBA" id="ARBA00001936"/>
    </source>
</evidence>
<dbReference type="InterPro" id="IPR039121">
    <property type="entry name" value="NUDT19"/>
</dbReference>
<reference evidence="8 9" key="1">
    <citation type="submission" date="2016-07" db="EMBL/GenBank/DDBJ databases">
        <title>Draft genome of the white-rot fungus Obba rivulosa 3A-2.</title>
        <authorList>
            <consortium name="DOE Joint Genome Institute"/>
            <person name="Miettinen O."/>
            <person name="Riley R."/>
            <person name="Acob R."/>
            <person name="Barry K."/>
            <person name="Cullen D."/>
            <person name="De Vries R."/>
            <person name="Hainaut M."/>
            <person name="Hatakka A."/>
            <person name="Henrissat B."/>
            <person name="Hilden K."/>
            <person name="Kuo R."/>
            <person name="Labutti K."/>
            <person name="Lipzen A."/>
            <person name="Makela M.R."/>
            <person name="Sandor L."/>
            <person name="Spatafora J.W."/>
            <person name="Grigoriev I.V."/>
            <person name="Hibbett D.S."/>
        </authorList>
    </citation>
    <scope>NUCLEOTIDE SEQUENCE [LARGE SCALE GENOMIC DNA]</scope>
    <source>
        <strain evidence="8 9">3A-2</strain>
    </source>
</reference>
<dbReference type="CDD" id="cd18870">
    <property type="entry name" value="NUDIX_AcylCoAdiphos_Nudt19"/>
    <property type="match status" value="1"/>
</dbReference>
<protein>
    <recommendedName>
        <fullName evidence="7">Nudix hydrolase domain-containing protein</fullName>
    </recommendedName>
</protein>
<dbReference type="PROSITE" id="PS51462">
    <property type="entry name" value="NUDIX"/>
    <property type="match status" value="1"/>
</dbReference>
<evidence type="ECO:0000256" key="3">
    <source>
        <dbReference type="ARBA" id="ARBA00022723"/>
    </source>
</evidence>
<keyword evidence="9" id="KW-1185">Reference proteome</keyword>
<dbReference type="PANTHER" id="PTHR12318:SF0">
    <property type="entry name" value="ACYL-COENZYME A DIPHOSPHATASE NUDT19"/>
    <property type="match status" value="1"/>
</dbReference>
<dbReference type="Proteomes" id="UP000250043">
    <property type="component" value="Unassembled WGS sequence"/>
</dbReference>
<dbReference type="Pfam" id="PF00293">
    <property type="entry name" value="NUDIX"/>
    <property type="match status" value="1"/>
</dbReference>
<evidence type="ECO:0000256" key="5">
    <source>
        <dbReference type="ARBA" id="ARBA00022842"/>
    </source>
</evidence>
<evidence type="ECO:0000256" key="2">
    <source>
        <dbReference type="ARBA" id="ARBA00001946"/>
    </source>
</evidence>
<dbReference type="InterPro" id="IPR015797">
    <property type="entry name" value="NUDIX_hydrolase-like_dom_sf"/>
</dbReference>
<dbReference type="SUPFAM" id="SSF55811">
    <property type="entry name" value="Nudix"/>
    <property type="match status" value="1"/>
</dbReference>
<keyword evidence="6" id="KW-0464">Manganese</keyword>
<evidence type="ECO:0000256" key="4">
    <source>
        <dbReference type="ARBA" id="ARBA00022801"/>
    </source>
</evidence>
<dbReference type="GO" id="GO:0016818">
    <property type="term" value="F:hydrolase activity, acting on acid anhydrides, in phosphorus-containing anhydrides"/>
    <property type="evidence" value="ECO:0007669"/>
    <property type="project" value="InterPro"/>
</dbReference>
<keyword evidence="4" id="KW-0378">Hydrolase</keyword>
<evidence type="ECO:0000259" key="7">
    <source>
        <dbReference type="PROSITE" id="PS51462"/>
    </source>
</evidence>
<sequence length="303" mass="33720">MTSSSRPSESTTISIPRPSASVLIVNARNEILLVQRNPNSQSFAGAHVFPGGNFDKVQDDSLEITAIREVFEETGLLLATPSASNYPTDAQLDEARDAIHAQRRLFRDFLFQFRLTADIASLLPFTQWITPPTVARRFHTRFYVIFLEGLRAKGFSAGNKQERLPTPDGGQEVIAARFVHPHIAIEECRAHKIQLMPPQYYLLSTLADVLRGAMNTESQREQVRTLSDGAFGSASFSPRALPERDAEGRSILTYEGDETRGGPPGRLHRSLVKFGKGGVATEVIVQRNFNIFTEMIHNEQAKL</sequence>
<dbReference type="InterPro" id="IPR000086">
    <property type="entry name" value="NUDIX_hydrolase_dom"/>
</dbReference>
<accession>A0A8E2AW89</accession>
<dbReference type="OrthoDB" id="1695362at2759"/>
<dbReference type="EMBL" id="KV722374">
    <property type="protein sequence ID" value="OCH92116.1"/>
    <property type="molecule type" value="Genomic_DNA"/>
</dbReference>
<dbReference type="PANTHER" id="PTHR12318">
    <property type="entry name" value="TESTOSTERONE-REGULATED PROTEIN RP2"/>
    <property type="match status" value="1"/>
</dbReference>
<keyword evidence="5" id="KW-0460">Magnesium</keyword>
<comment type="cofactor">
    <cofactor evidence="1">
        <name>Mn(2+)</name>
        <dbReference type="ChEBI" id="CHEBI:29035"/>
    </cofactor>
</comment>
<keyword evidence="3" id="KW-0479">Metal-binding</keyword>
<feature type="domain" description="Nudix hydrolase" evidence="7">
    <location>
        <begin position="15"/>
        <end position="201"/>
    </location>
</feature>
<proteinExistence type="predicted"/>
<comment type="cofactor">
    <cofactor evidence="2">
        <name>Mg(2+)</name>
        <dbReference type="ChEBI" id="CHEBI:18420"/>
    </cofactor>
</comment>
<evidence type="ECO:0000256" key="6">
    <source>
        <dbReference type="ARBA" id="ARBA00023211"/>
    </source>
</evidence>
<name>A0A8E2AW89_9APHY</name>
<evidence type="ECO:0000313" key="8">
    <source>
        <dbReference type="EMBL" id="OCH92116.1"/>
    </source>
</evidence>
<dbReference type="GO" id="GO:0046872">
    <property type="term" value="F:metal ion binding"/>
    <property type="evidence" value="ECO:0007669"/>
    <property type="project" value="UniProtKB-KW"/>
</dbReference>